<evidence type="ECO:0000256" key="1">
    <source>
        <dbReference type="SAM" id="Phobius"/>
    </source>
</evidence>
<keyword evidence="1" id="KW-0472">Membrane</keyword>
<keyword evidence="1" id="KW-1133">Transmembrane helix</keyword>
<keyword evidence="1" id="KW-0812">Transmembrane</keyword>
<organism evidence="2">
    <name type="scientific">hydrothermal vent metagenome</name>
    <dbReference type="NCBI Taxonomy" id="652676"/>
    <lineage>
        <taxon>unclassified sequences</taxon>
        <taxon>metagenomes</taxon>
        <taxon>ecological metagenomes</taxon>
    </lineage>
</organism>
<dbReference type="AlphaFoldDB" id="A0A3B0UZ57"/>
<proteinExistence type="predicted"/>
<gene>
    <name evidence="2" type="ORF">MNBD_CPR01-196</name>
</gene>
<evidence type="ECO:0008006" key="3">
    <source>
        <dbReference type="Google" id="ProtNLM"/>
    </source>
</evidence>
<feature type="transmembrane region" description="Helical" evidence="1">
    <location>
        <begin position="36"/>
        <end position="53"/>
    </location>
</feature>
<reference evidence="2" key="1">
    <citation type="submission" date="2018-06" db="EMBL/GenBank/DDBJ databases">
        <authorList>
            <person name="Zhirakovskaya E."/>
        </authorList>
    </citation>
    <scope>NUCLEOTIDE SEQUENCE</scope>
</reference>
<evidence type="ECO:0000313" key="2">
    <source>
        <dbReference type="EMBL" id="VAW31762.1"/>
    </source>
</evidence>
<protein>
    <recommendedName>
        <fullName evidence="3">POTRA domain-containing protein</fullName>
    </recommendedName>
</protein>
<sequence length="327" mass="36569">MPNKRNVVLNSRSLRSRAKNVRLSERRRVARLKRSGVFGILFVFLIVLFFIGIRQPAVRISRIVITSGMGINKTKLRPIVMQALSGEYAYIVPRDSIFFFSVSSIRNAILSARPRVATVSVSRVGYNSISISLEPRTPLARWCGGVSTSTPTNNLLHEVTAVSNGRCYLFDGTGFLYGKIKSYLASSTLFVATDTPITPYLIYAPLVGAVNITATGTDFIGDTVSHSSELPHVFDFTRKIHSFGANVFAIVLRGDEVDLFLKNDTRITYVLGDESSAFSLLFAVKDKISFRDNSLLYVDLRFPGKVYFKKRDLMMRKMVGNTNFQNF</sequence>
<name>A0A3B0UZ57_9ZZZZ</name>
<accession>A0A3B0UZ57</accession>
<dbReference type="EMBL" id="UOEV01000002">
    <property type="protein sequence ID" value="VAW31762.1"/>
    <property type="molecule type" value="Genomic_DNA"/>
</dbReference>